<dbReference type="EC" id="3.6.1.9" evidence="4"/>
<feature type="site" description="Important for substrate specificity" evidence="4">
    <location>
        <position position="78"/>
    </location>
</feature>
<comment type="function">
    <text evidence="4">Nucleoside triphosphate pyrophosphatase that hydrolyzes dTTP and UTP. May have a dual role in cell division arrest and in preventing the incorporation of modified nucleotides into cellular nucleic acids.</text>
</comment>
<comment type="catalytic activity">
    <reaction evidence="4">
        <text>dTTP + H2O = dTMP + diphosphate + H(+)</text>
        <dbReference type="Rhea" id="RHEA:28534"/>
        <dbReference type="ChEBI" id="CHEBI:15377"/>
        <dbReference type="ChEBI" id="CHEBI:15378"/>
        <dbReference type="ChEBI" id="CHEBI:33019"/>
        <dbReference type="ChEBI" id="CHEBI:37568"/>
        <dbReference type="ChEBI" id="CHEBI:63528"/>
        <dbReference type="EC" id="3.6.1.9"/>
    </reaction>
</comment>
<dbReference type="STRING" id="1150112.SAMN04487893_10954"/>
<comment type="catalytic activity">
    <reaction evidence="4">
        <text>UTP + H2O = UMP + diphosphate + H(+)</text>
        <dbReference type="Rhea" id="RHEA:29395"/>
        <dbReference type="ChEBI" id="CHEBI:15377"/>
        <dbReference type="ChEBI" id="CHEBI:15378"/>
        <dbReference type="ChEBI" id="CHEBI:33019"/>
        <dbReference type="ChEBI" id="CHEBI:46398"/>
        <dbReference type="ChEBI" id="CHEBI:57865"/>
        <dbReference type="EC" id="3.6.1.9"/>
    </reaction>
</comment>
<keyword evidence="4" id="KW-0963">Cytoplasm</keyword>
<organism evidence="5 6">
    <name type="scientific">Myroides guanonis</name>
    <dbReference type="NCBI Taxonomy" id="1150112"/>
    <lineage>
        <taxon>Bacteria</taxon>
        <taxon>Pseudomonadati</taxon>
        <taxon>Bacteroidota</taxon>
        <taxon>Flavobacteriia</taxon>
        <taxon>Flavobacteriales</taxon>
        <taxon>Flavobacteriaceae</taxon>
        <taxon>Myroides</taxon>
    </lineage>
</organism>
<dbReference type="SUPFAM" id="SSF52972">
    <property type="entry name" value="ITPase-like"/>
    <property type="match status" value="1"/>
</dbReference>
<evidence type="ECO:0000256" key="3">
    <source>
        <dbReference type="ARBA" id="ARBA00023080"/>
    </source>
</evidence>
<sequence>MLLQDKLKDRKLILGSKSPRRQAYLKELHLDFSIQSPDVDESYPSDFQGHNITDHIALQKANAITLNDSISIAITSDTIVWHEQRALGKPNDYDESFAMLSSLSGKTHQVITSVCIKSLDKQVLFHDITEVTFTNISPEDIDFYIEEYQPFDKAGSYGIQEWIGLIGISSINGSYSNVVGLPTEKLVYELSNF</sequence>
<comment type="subcellular location">
    <subcellularLocation>
        <location evidence="4">Cytoplasm</location>
    </subcellularLocation>
</comment>
<gene>
    <name evidence="5" type="ORF">SAMN04487893_10954</name>
</gene>
<comment type="similarity">
    <text evidence="4">Belongs to the Maf family. YhdE subfamily.</text>
</comment>
<dbReference type="PANTHER" id="PTHR43213">
    <property type="entry name" value="BIFUNCTIONAL DTTP/UTP PYROPHOSPHATASE/METHYLTRANSFERASE PROTEIN-RELATED"/>
    <property type="match status" value="1"/>
</dbReference>
<dbReference type="InterPro" id="IPR029001">
    <property type="entry name" value="ITPase-like_fam"/>
</dbReference>
<dbReference type="HAMAP" id="MF_00528">
    <property type="entry name" value="Maf"/>
    <property type="match status" value="1"/>
</dbReference>
<reference evidence="6" key="1">
    <citation type="submission" date="2016-10" db="EMBL/GenBank/DDBJ databases">
        <authorList>
            <person name="Varghese N."/>
            <person name="Submissions S."/>
        </authorList>
    </citation>
    <scope>NUCLEOTIDE SEQUENCE [LARGE SCALE GENOMIC DNA]</scope>
    <source>
        <strain evidence="6">DSM 26542</strain>
    </source>
</reference>
<evidence type="ECO:0000313" key="5">
    <source>
        <dbReference type="EMBL" id="SFJ51246.1"/>
    </source>
</evidence>
<dbReference type="OrthoDB" id="9807767at2"/>
<dbReference type="PANTHER" id="PTHR43213:SF5">
    <property type="entry name" value="BIFUNCTIONAL DTTP_UTP PYROPHOSPHATASE_METHYLTRANSFERASE PROTEIN-RELATED"/>
    <property type="match status" value="1"/>
</dbReference>
<dbReference type="GO" id="GO:0009117">
    <property type="term" value="P:nucleotide metabolic process"/>
    <property type="evidence" value="ECO:0007669"/>
    <property type="project" value="UniProtKB-KW"/>
</dbReference>
<protein>
    <recommendedName>
        <fullName evidence="4">dTTP/UTP pyrophosphatase</fullName>
        <shortName evidence="4">dTTPase/UTPase</shortName>
        <ecNumber evidence="4">3.6.1.9</ecNumber>
    </recommendedName>
    <alternativeName>
        <fullName evidence="4">Nucleoside triphosphate pyrophosphatase</fullName>
    </alternativeName>
    <alternativeName>
        <fullName evidence="4">Nucleotide pyrophosphatase</fullName>
        <shortName evidence="4">Nucleotide PPase</shortName>
    </alternativeName>
</protein>
<dbReference type="RefSeq" id="WP_090679338.1">
    <property type="nucleotide sequence ID" value="NZ_FORU01000009.1"/>
</dbReference>
<dbReference type="AlphaFoldDB" id="A0A1I3S145"/>
<keyword evidence="6" id="KW-1185">Reference proteome</keyword>
<comment type="caution">
    <text evidence="4">Lacks conserved residue(s) required for the propagation of feature annotation.</text>
</comment>
<evidence type="ECO:0000256" key="4">
    <source>
        <dbReference type="HAMAP-Rule" id="MF_00528"/>
    </source>
</evidence>
<feature type="site" description="Important for substrate specificity" evidence="4">
    <location>
        <position position="20"/>
    </location>
</feature>
<proteinExistence type="inferred from homology"/>
<keyword evidence="2 4" id="KW-0378">Hydrolase</keyword>
<evidence type="ECO:0000256" key="1">
    <source>
        <dbReference type="ARBA" id="ARBA00001968"/>
    </source>
</evidence>
<dbReference type="NCBIfam" id="TIGR00172">
    <property type="entry name" value="maf"/>
    <property type="match status" value="1"/>
</dbReference>
<dbReference type="CDD" id="cd00555">
    <property type="entry name" value="Maf"/>
    <property type="match status" value="1"/>
</dbReference>
<comment type="cofactor">
    <cofactor evidence="1 4">
        <name>a divalent metal cation</name>
        <dbReference type="ChEBI" id="CHEBI:60240"/>
    </cofactor>
</comment>
<accession>A0A1I3S145</accession>
<dbReference type="PIRSF" id="PIRSF006305">
    <property type="entry name" value="Maf"/>
    <property type="match status" value="1"/>
</dbReference>
<dbReference type="InterPro" id="IPR003697">
    <property type="entry name" value="Maf-like"/>
</dbReference>
<dbReference type="Proteomes" id="UP000243887">
    <property type="component" value="Unassembled WGS sequence"/>
</dbReference>
<dbReference type="Gene3D" id="3.90.950.10">
    <property type="match status" value="1"/>
</dbReference>
<name>A0A1I3S145_9FLAO</name>
<dbReference type="GO" id="GO:0036221">
    <property type="term" value="F:UTP diphosphatase activity"/>
    <property type="evidence" value="ECO:0007669"/>
    <property type="project" value="RHEA"/>
</dbReference>
<dbReference type="EMBL" id="FORU01000009">
    <property type="protein sequence ID" value="SFJ51246.1"/>
    <property type="molecule type" value="Genomic_DNA"/>
</dbReference>
<dbReference type="GO" id="GO:0005737">
    <property type="term" value="C:cytoplasm"/>
    <property type="evidence" value="ECO:0007669"/>
    <property type="project" value="UniProtKB-SubCell"/>
</dbReference>
<dbReference type="GO" id="GO:0036218">
    <property type="term" value="F:dTTP diphosphatase activity"/>
    <property type="evidence" value="ECO:0007669"/>
    <property type="project" value="RHEA"/>
</dbReference>
<keyword evidence="3 4" id="KW-0546">Nucleotide metabolism</keyword>
<feature type="site" description="Important for substrate specificity" evidence="4">
    <location>
        <position position="160"/>
    </location>
</feature>
<feature type="active site" description="Proton acceptor" evidence="4">
    <location>
        <position position="77"/>
    </location>
</feature>
<evidence type="ECO:0000256" key="2">
    <source>
        <dbReference type="ARBA" id="ARBA00022801"/>
    </source>
</evidence>
<evidence type="ECO:0000313" key="6">
    <source>
        <dbReference type="Proteomes" id="UP000243887"/>
    </source>
</evidence>
<dbReference type="Pfam" id="PF02545">
    <property type="entry name" value="Maf"/>
    <property type="match status" value="1"/>
</dbReference>